<organism evidence="6 7">
    <name type="scientific">Cavenderia fasciculata</name>
    <name type="common">Slime mold</name>
    <name type="synonym">Dictyostelium fasciculatum</name>
    <dbReference type="NCBI Taxonomy" id="261658"/>
    <lineage>
        <taxon>Eukaryota</taxon>
        <taxon>Amoebozoa</taxon>
        <taxon>Evosea</taxon>
        <taxon>Eumycetozoa</taxon>
        <taxon>Dictyostelia</taxon>
        <taxon>Acytosteliales</taxon>
        <taxon>Cavenderiaceae</taxon>
        <taxon>Cavenderia</taxon>
    </lineage>
</organism>
<dbReference type="GO" id="GO:0003779">
    <property type="term" value="F:actin binding"/>
    <property type="evidence" value="ECO:0007669"/>
    <property type="project" value="UniProtKB-KW"/>
</dbReference>
<dbReference type="PROSITE" id="PS50021">
    <property type="entry name" value="CH"/>
    <property type="match status" value="2"/>
</dbReference>
<keyword evidence="4" id="KW-1133">Transmembrane helix</keyword>
<reference evidence="7" key="1">
    <citation type="journal article" date="2011" name="Genome Res.">
        <title>Phylogeny-wide analysis of social amoeba genomes highlights ancient origins for complex intercellular communication.</title>
        <authorList>
            <person name="Heidel A.J."/>
            <person name="Lawal H.M."/>
            <person name="Felder M."/>
            <person name="Schilde C."/>
            <person name="Helps N.R."/>
            <person name="Tunggal B."/>
            <person name="Rivero F."/>
            <person name="John U."/>
            <person name="Schleicher M."/>
            <person name="Eichinger L."/>
            <person name="Platzer M."/>
            <person name="Noegel A.A."/>
            <person name="Schaap P."/>
            <person name="Gloeckner G."/>
        </authorList>
    </citation>
    <scope>NUCLEOTIDE SEQUENCE [LARGE SCALE GENOMIC DNA]</scope>
    <source>
        <strain evidence="7">SH3</strain>
    </source>
</reference>
<dbReference type="Pfam" id="PF00307">
    <property type="entry name" value="CH"/>
    <property type="match status" value="2"/>
</dbReference>
<dbReference type="PROSITE" id="PS00019">
    <property type="entry name" value="ACTININ_1"/>
    <property type="match status" value="1"/>
</dbReference>
<sequence length="672" mass="76879">MTTNNARKWEDAQEKAFTNWVNSLLAKVDKKVENMATDFSDGVRFIQFLEILSGKKCKRKYAQEPKDKINKIQNLLIGITFIEQDLGMKVRGVSPEDFYDGNKKMIFGFLWTLYRRFRMSNIRADGSGAAAGGEAGATDNRDPSEREAEENLLKWCSTMSGLSINQFKTGFRDGHAFLAMAQKLVDETSQFSELAGLGSDPNLSAIARLQAVFDFAEKNLCIPKLLDAEDVAAGTADDRTMMLYTSLFYSAYEGRAKAQESDVELMKSRVTELAEVERSDISRLMRLEEMLNMYSVEFENARFERQFIERRVQEVESRSLVVDLSRLRDNLEDHQQLLCRLQQQVQEKASGKKVMMWRPPQISADLSKTNEEQLLLLAQQLDDEERRINDIVHVSNVKAITISKKTGQQTQKQLADNDRILSLYYSTLLLFLSRMKKTFVFPDKEIIVDDVGLSINGIPMAMQKDGSNLSCGTDDGKWTLTRGNWRSMGLDYQLYWNDANVETQEAFDPKSTSMIKLYILFGLLGFLFGLFALVAIVIIGIVAYCLFRNRIDFLNYPMITMIQSLPNVYPAYGIDAAIQQQQQQQQQQILLQQQQQQYCNNNNNIFENNYQIQEQQQLLNYQPQLYYPPPLSWVQPAPYKVPDPNDLLVQEDNNEITPGSTIDIPPSITHIN</sequence>
<keyword evidence="7" id="KW-1185">Reference proteome</keyword>
<dbReference type="Proteomes" id="UP000007797">
    <property type="component" value="Unassembled WGS sequence"/>
</dbReference>
<dbReference type="RefSeq" id="XP_004354598.1">
    <property type="nucleotide sequence ID" value="XM_004354546.1"/>
</dbReference>
<dbReference type="OrthoDB" id="18853at2759"/>
<evidence type="ECO:0000256" key="3">
    <source>
        <dbReference type="SAM" id="MobiDB-lite"/>
    </source>
</evidence>
<dbReference type="SUPFAM" id="SSF47576">
    <property type="entry name" value="Calponin-homology domain, CH-domain"/>
    <property type="match status" value="1"/>
</dbReference>
<keyword evidence="1" id="KW-0677">Repeat</keyword>
<keyword evidence="4" id="KW-0812">Transmembrane</keyword>
<dbReference type="InterPro" id="IPR001589">
    <property type="entry name" value="Actinin_actin-bd_CS"/>
</dbReference>
<keyword evidence="2" id="KW-0009">Actin-binding</keyword>
<dbReference type="GeneID" id="14868360"/>
<name>F4Q732_CACFS</name>
<protein>
    <submittedName>
        <fullName evidence="6">Actin binding protein</fullName>
    </submittedName>
</protein>
<evidence type="ECO:0000313" key="6">
    <source>
        <dbReference type="EMBL" id="EGG16214.1"/>
    </source>
</evidence>
<evidence type="ECO:0000313" key="7">
    <source>
        <dbReference type="Proteomes" id="UP000007797"/>
    </source>
</evidence>
<dbReference type="STRING" id="1054147.F4Q732"/>
<dbReference type="Gene3D" id="1.10.418.10">
    <property type="entry name" value="Calponin-like domain"/>
    <property type="match status" value="2"/>
</dbReference>
<accession>F4Q732</accession>
<dbReference type="EMBL" id="GL883024">
    <property type="protein sequence ID" value="EGG16214.1"/>
    <property type="molecule type" value="Genomic_DNA"/>
</dbReference>
<evidence type="ECO:0000259" key="5">
    <source>
        <dbReference type="PROSITE" id="PS50021"/>
    </source>
</evidence>
<feature type="region of interest" description="Disordered" evidence="3">
    <location>
        <begin position="127"/>
        <end position="147"/>
    </location>
</feature>
<evidence type="ECO:0000256" key="1">
    <source>
        <dbReference type="ARBA" id="ARBA00022737"/>
    </source>
</evidence>
<evidence type="ECO:0000256" key="2">
    <source>
        <dbReference type="ARBA" id="ARBA00023203"/>
    </source>
</evidence>
<dbReference type="PANTHER" id="PTHR11915">
    <property type="entry name" value="SPECTRIN/FILAMIN RELATED CYTOSKELETAL PROTEIN"/>
    <property type="match status" value="1"/>
</dbReference>
<evidence type="ECO:0000256" key="4">
    <source>
        <dbReference type="SAM" id="Phobius"/>
    </source>
</evidence>
<dbReference type="InterPro" id="IPR001715">
    <property type="entry name" value="CH_dom"/>
</dbReference>
<feature type="domain" description="Calponin-homology (CH)" evidence="5">
    <location>
        <begin position="11"/>
        <end position="118"/>
    </location>
</feature>
<dbReference type="KEGG" id="dfa:DFA_09244"/>
<feature type="domain" description="Calponin-homology (CH)" evidence="5">
    <location>
        <begin position="146"/>
        <end position="253"/>
    </location>
</feature>
<dbReference type="AlphaFoldDB" id="F4Q732"/>
<keyword evidence="4" id="KW-0472">Membrane</keyword>
<dbReference type="SMART" id="SM00033">
    <property type="entry name" value="CH"/>
    <property type="match status" value="2"/>
</dbReference>
<dbReference type="InterPro" id="IPR036872">
    <property type="entry name" value="CH_dom_sf"/>
</dbReference>
<proteinExistence type="predicted"/>
<feature type="transmembrane region" description="Helical" evidence="4">
    <location>
        <begin position="517"/>
        <end position="547"/>
    </location>
</feature>
<gene>
    <name evidence="6" type="ORF">DFA_09244</name>
</gene>